<organism evidence="1 2">
    <name type="scientific">Araneus ventricosus</name>
    <name type="common">Orbweaver spider</name>
    <name type="synonym">Epeira ventricosa</name>
    <dbReference type="NCBI Taxonomy" id="182803"/>
    <lineage>
        <taxon>Eukaryota</taxon>
        <taxon>Metazoa</taxon>
        <taxon>Ecdysozoa</taxon>
        <taxon>Arthropoda</taxon>
        <taxon>Chelicerata</taxon>
        <taxon>Arachnida</taxon>
        <taxon>Araneae</taxon>
        <taxon>Araneomorphae</taxon>
        <taxon>Entelegynae</taxon>
        <taxon>Araneoidea</taxon>
        <taxon>Araneidae</taxon>
        <taxon>Araneus</taxon>
    </lineage>
</organism>
<proteinExistence type="predicted"/>
<sequence>MSRPDPARGGEKKLFFFTGHGPFGAYLKRFNLALTPYRSCGGVGSNLHYATECLLTESWHLKRPEQQLENLWFQRVASYQLFRNKIFNIIRFIHTNGQLFTPD</sequence>
<protein>
    <submittedName>
        <fullName evidence="1">Uncharacterized protein</fullName>
    </submittedName>
</protein>
<gene>
    <name evidence="1" type="ORF">AVEN_38238_1</name>
</gene>
<dbReference type="Proteomes" id="UP000499080">
    <property type="component" value="Unassembled WGS sequence"/>
</dbReference>
<evidence type="ECO:0000313" key="1">
    <source>
        <dbReference type="EMBL" id="GBO46636.1"/>
    </source>
</evidence>
<reference evidence="1 2" key="1">
    <citation type="journal article" date="2019" name="Sci. Rep.">
        <title>Orb-weaving spider Araneus ventricosus genome elucidates the spidroin gene catalogue.</title>
        <authorList>
            <person name="Kono N."/>
            <person name="Nakamura H."/>
            <person name="Ohtoshi R."/>
            <person name="Moran D.A.P."/>
            <person name="Shinohara A."/>
            <person name="Yoshida Y."/>
            <person name="Fujiwara M."/>
            <person name="Mori M."/>
            <person name="Tomita M."/>
            <person name="Arakawa K."/>
        </authorList>
    </citation>
    <scope>NUCLEOTIDE SEQUENCE [LARGE SCALE GENOMIC DNA]</scope>
</reference>
<comment type="caution">
    <text evidence="1">The sequence shown here is derived from an EMBL/GenBank/DDBJ whole genome shotgun (WGS) entry which is preliminary data.</text>
</comment>
<name>A0A4Y2XBP5_ARAVE</name>
<evidence type="ECO:0000313" key="2">
    <source>
        <dbReference type="Proteomes" id="UP000499080"/>
    </source>
</evidence>
<dbReference type="EMBL" id="BGPR01074433">
    <property type="protein sequence ID" value="GBO46636.1"/>
    <property type="molecule type" value="Genomic_DNA"/>
</dbReference>
<accession>A0A4Y2XBP5</accession>
<dbReference type="AlphaFoldDB" id="A0A4Y2XBP5"/>
<keyword evidence="2" id="KW-1185">Reference proteome</keyword>